<dbReference type="SMART" id="SM00906">
    <property type="entry name" value="Fungal_trans"/>
    <property type="match status" value="1"/>
</dbReference>
<gene>
    <name evidence="8" type="ORF">M407DRAFT_18880</name>
</gene>
<dbReference type="PANTHER" id="PTHR47338:SF29">
    <property type="entry name" value="ZN(2)-C6 FUNGAL-TYPE DOMAIN-CONTAINING PROTEIN"/>
    <property type="match status" value="1"/>
</dbReference>
<dbReference type="CDD" id="cd12148">
    <property type="entry name" value="fungal_TF_MHR"/>
    <property type="match status" value="1"/>
</dbReference>
<protein>
    <recommendedName>
        <fullName evidence="7">Xylanolytic transcriptional activator regulatory domain-containing protein</fullName>
    </recommendedName>
</protein>
<dbReference type="InterPro" id="IPR007219">
    <property type="entry name" value="XnlR_reg_dom"/>
</dbReference>
<comment type="subcellular location">
    <subcellularLocation>
        <location evidence="1">Nucleus</location>
    </subcellularLocation>
</comment>
<evidence type="ECO:0000256" key="2">
    <source>
        <dbReference type="ARBA" id="ARBA00022723"/>
    </source>
</evidence>
<dbReference type="AlphaFoldDB" id="A0A0C3LDP2"/>
<dbReference type="GO" id="GO:0008270">
    <property type="term" value="F:zinc ion binding"/>
    <property type="evidence" value="ECO:0007669"/>
    <property type="project" value="InterPro"/>
</dbReference>
<evidence type="ECO:0000256" key="3">
    <source>
        <dbReference type="ARBA" id="ARBA00023015"/>
    </source>
</evidence>
<keyword evidence="4" id="KW-0804">Transcription</keyword>
<accession>A0A0C3LDP2</accession>
<evidence type="ECO:0000256" key="5">
    <source>
        <dbReference type="ARBA" id="ARBA00023242"/>
    </source>
</evidence>
<feature type="domain" description="Xylanolytic transcriptional activator regulatory" evidence="7">
    <location>
        <begin position="279"/>
        <end position="400"/>
    </location>
</feature>
<name>A0A0C3LDP2_9AGAM</name>
<keyword evidence="5" id="KW-0539">Nucleus</keyword>
<evidence type="ECO:0000313" key="8">
    <source>
        <dbReference type="EMBL" id="KIO32063.1"/>
    </source>
</evidence>
<dbReference type="OrthoDB" id="39175at2759"/>
<dbReference type="Proteomes" id="UP000054248">
    <property type="component" value="Unassembled WGS sequence"/>
</dbReference>
<dbReference type="GO" id="GO:0000981">
    <property type="term" value="F:DNA-binding transcription factor activity, RNA polymerase II-specific"/>
    <property type="evidence" value="ECO:0007669"/>
    <property type="project" value="InterPro"/>
</dbReference>
<dbReference type="PANTHER" id="PTHR47338">
    <property type="entry name" value="ZN(II)2CYS6 TRANSCRIPTION FACTOR (EUROFUNG)-RELATED"/>
    <property type="match status" value="1"/>
</dbReference>
<reference evidence="8 9" key="1">
    <citation type="submission" date="2014-04" db="EMBL/GenBank/DDBJ databases">
        <authorList>
            <consortium name="DOE Joint Genome Institute"/>
            <person name="Kuo A."/>
            <person name="Girlanda M."/>
            <person name="Perotto S."/>
            <person name="Kohler A."/>
            <person name="Nagy L.G."/>
            <person name="Floudas D."/>
            <person name="Copeland A."/>
            <person name="Barry K.W."/>
            <person name="Cichocki N."/>
            <person name="Veneault-Fourrey C."/>
            <person name="LaButti K."/>
            <person name="Lindquist E.A."/>
            <person name="Lipzen A."/>
            <person name="Lundell T."/>
            <person name="Morin E."/>
            <person name="Murat C."/>
            <person name="Sun H."/>
            <person name="Tunlid A."/>
            <person name="Henrissat B."/>
            <person name="Grigoriev I.V."/>
            <person name="Hibbett D.S."/>
            <person name="Martin F."/>
            <person name="Nordberg H.P."/>
            <person name="Cantor M.N."/>
            <person name="Hua S.X."/>
        </authorList>
    </citation>
    <scope>NUCLEOTIDE SEQUENCE [LARGE SCALE GENOMIC DNA]</scope>
    <source>
        <strain evidence="8 9">MUT 4182</strain>
    </source>
</reference>
<evidence type="ECO:0000256" key="4">
    <source>
        <dbReference type="ARBA" id="ARBA00023163"/>
    </source>
</evidence>
<dbReference type="EMBL" id="KN822957">
    <property type="protein sequence ID" value="KIO32063.1"/>
    <property type="molecule type" value="Genomic_DNA"/>
</dbReference>
<keyword evidence="2" id="KW-0479">Metal-binding</keyword>
<keyword evidence="9" id="KW-1185">Reference proteome</keyword>
<feature type="compositionally biased region" description="Low complexity" evidence="6">
    <location>
        <begin position="67"/>
        <end position="83"/>
    </location>
</feature>
<feature type="region of interest" description="Disordered" evidence="6">
    <location>
        <begin position="1"/>
        <end position="32"/>
    </location>
</feature>
<proteinExistence type="predicted"/>
<dbReference type="GO" id="GO:0006351">
    <property type="term" value="P:DNA-templated transcription"/>
    <property type="evidence" value="ECO:0007669"/>
    <property type="project" value="InterPro"/>
</dbReference>
<dbReference type="STRING" id="1051891.A0A0C3LDP2"/>
<organism evidence="8 9">
    <name type="scientific">Tulasnella calospora MUT 4182</name>
    <dbReference type="NCBI Taxonomy" id="1051891"/>
    <lineage>
        <taxon>Eukaryota</taxon>
        <taxon>Fungi</taxon>
        <taxon>Dikarya</taxon>
        <taxon>Basidiomycota</taxon>
        <taxon>Agaricomycotina</taxon>
        <taxon>Agaricomycetes</taxon>
        <taxon>Cantharellales</taxon>
        <taxon>Tulasnellaceae</taxon>
        <taxon>Tulasnella</taxon>
    </lineage>
</organism>
<evidence type="ECO:0000313" key="9">
    <source>
        <dbReference type="Proteomes" id="UP000054248"/>
    </source>
</evidence>
<evidence type="ECO:0000259" key="7">
    <source>
        <dbReference type="SMART" id="SM00906"/>
    </source>
</evidence>
<feature type="region of interest" description="Disordered" evidence="6">
    <location>
        <begin position="459"/>
        <end position="494"/>
    </location>
</feature>
<keyword evidence="3" id="KW-0805">Transcription regulation</keyword>
<sequence>MLIRPKRTRILHSKNPNAPTTTLKKSPKAQKERFPGLKIASVSELEAIIEQKDAELSACTCRRTHGTSSAPAASLPTPASTSSNLGDPAASPVISDIFSRHGSLGAVQGAQSCSESPEIAGPAGAIEILNPSLAVSDSSGGIFPSPTTGPSQLSHQTWPLNIPPPDLLHHLVKTFFNSVPMATRLIHRPTFMTNPQQIPTSPDFPHVTLLHAICGIASLYSPIIRDPPAKNLDPTNGATASFHSAILYRKHGNTKRNQYFPRNLEDVMGDDDNSFGESHMKWCGATLRMAMQRGDRLIQLLQEDDTKDKRGLFLALKSDYEAGIIGWLSASPGYEPLSRLPPHMLSSLQEPKNSVETEVPRNLFWLVYSMERIYTAATVWPLTISDENVSQMMPCRLSDFNSAVYVPIQGRQHLFAPKMLTTHPASTTDSFTLYLKGSILLGKVKTFNVRFKMRYTDGGGPTSSGGSVYTASLFNQDQPQPSPEYPYGAPSSTASSKIDARETAEFQVLDNLIRSFSASIPKEFQDPVPTKLRSKLDPVLYTAHLLPHVAMILLHDPHADIGSSDCLSSQRILSATRSILELIYKLCGTSYDLIYLDHACSFSWFVVGAALIRLLKARMGNSNGAEVERITQELGAVRFMLSNLGERTIIGLHQIKLLDDIYNLEIGAAGPFTSPPIGAAGA</sequence>
<feature type="compositionally biased region" description="Polar residues" evidence="6">
    <location>
        <begin position="469"/>
        <end position="479"/>
    </location>
</feature>
<feature type="compositionally biased region" description="Basic residues" evidence="6">
    <location>
        <begin position="1"/>
        <end position="12"/>
    </location>
</feature>
<dbReference type="HOGENOM" id="CLU_009416_0_0_1"/>
<dbReference type="GO" id="GO:0003677">
    <property type="term" value="F:DNA binding"/>
    <property type="evidence" value="ECO:0007669"/>
    <property type="project" value="InterPro"/>
</dbReference>
<feature type="region of interest" description="Disordered" evidence="6">
    <location>
        <begin position="65"/>
        <end position="88"/>
    </location>
</feature>
<dbReference type="GO" id="GO:0005634">
    <property type="term" value="C:nucleus"/>
    <property type="evidence" value="ECO:0007669"/>
    <property type="project" value="UniProtKB-SubCell"/>
</dbReference>
<reference evidence="9" key="2">
    <citation type="submission" date="2015-01" db="EMBL/GenBank/DDBJ databases">
        <title>Evolutionary Origins and Diversification of the Mycorrhizal Mutualists.</title>
        <authorList>
            <consortium name="DOE Joint Genome Institute"/>
            <consortium name="Mycorrhizal Genomics Consortium"/>
            <person name="Kohler A."/>
            <person name="Kuo A."/>
            <person name="Nagy L.G."/>
            <person name="Floudas D."/>
            <person name="Copeland A."/>
            <person name="Barry K.W."/>
            <person name="Cichocki N."/>
            <person name="Veneault-Fourrey C."/>
            <person name="LaButti K."/>
            <person name="Lindquist E.A."/>
            <person name="Lipzen A."/>
            <person name="Lundell T."/>
            <person name="Morin E."/>
            <person name="Murat C."/>
            <person name="Riley R."/>
            <person name="Ohm R."/>
            <person name="Sun H."/>
            <person name="Tunlid A."/>
            <person name="Henrissat B."/>
            <person name="Grigoriev I.V."/>
            <person name="Hibbett D.S."/>
            <person name="Martin F."/>
        </authorList>
    </citation>
    <scope>NUCLEOTIDE SEQUENCE [LARGE SCALE GENOMIC DNA]</scope>
    <source>
        <strain evidence="9">MUT 4182</strain>
    </source>
</reference>
<evidence type="ECO:0000256" key="1">
    <source>
        <dbReference type="ARBA" id="ARBA00004123"/>
    </source>
</evidence>
<dbReference type="InterPro" id="IPR050815">
    <property type="entry name" value="TF_fung"/>
</dbReference>
<evidence type="ECO:0000256" key="6">
    <source>
        <dbReference type="SAM" id="MobiDB-lite"/>
    </source>
</evidence>
<feature type="compositionally biased region" description="Polar residues" evidence="6">
    <location>
        <begin position="14"/>
        <end position="24"/>
    </location>
</feature>